<dbReference type="CDD" id="cd09279">
    <property type="entry name" value="RNase_HI_like"/>
    <property type="match status" value="1"/>
</dbReference>
<dbReference type="PANTHER" id="PTHR48475">
    <property type="entry name" value="RIBONUCLEASE H"/>
    <property type="match status" value="1"/>
</dbReference>
<reference evidence="3" key="1">
    <citation type="journal article" date="2022" name="Front. Genet.">
        <title>Chromosome-Scale Assembly of the Dendrobium nobile Genome Provides Insights Into the Molecular Mechanism of the Biosynthesis of the Medicinal Active Ingredient of Dendrobium.</title>
        <authorList>
            <person name="Xu Q."/>
            <person name="Niu S.-C."/>
            <person name="Li K.-L."/>
            <person name="Zheng P.-J."/>
            <person name="Zhang X.-J."/>
            <person name="Jia Y."/>
            <person name="Liu Y."/>
            <person name="Niu Y.-X."/>
            <person name="Yu L.-H."/>
            <person name="Chen D.-F."/>
            <person name="Zhang G.-Q."/>
        </authorList>
    </citation>
    <scope>NUCLEOTIDE SEQUENCE</scope>
    <source>
        <tissue evidence="3">Leaf</tissue>
    </source>
</reference>
<evidence type="ECO:0000313" key="3">
    <source>
        <dbReference type="EMBL" id="KAI0520318.1"/>
    </source>
</evidence>
<dbReference type="AlphaFoldDB" id="A0A8T3BSV6"/>
<dbReference type="Gene3D" id="3.30.420.10">
    <property type="entry name" value="Ribonuclease H-like superfamily/Ribonuclease H"/>
    <property type="match status" value="2"/>
</dbReference>
<dbReference type="Gene3D" id="3.30.70.270">
    <property type="match status" value="2"/>
</dbReference>
<dbReference type="Pfam" id="PF17921">
    <property type="entry name" value="Integrase_H2C2"/>
    <property type="match status" value="1"/>
</dbReference>
<dbReference type="OrthoDB" id="786261at2759"/>
<dbReference type="InterPro" id="IPR043128">
    <property type="entry name" value="Rev_trsase/Diguanyl_cyclase"/>
</dbReference>
<dbReference type="InterPro" id="IPR041588">
    <property type="entry name" value="Integrase_H2C2"/>
</dbReference>
<evidence type="ECO:0000259" key="1">
    <source>
        <dbReference type="PROSITE" id="PS50878"/>
    </source>
</evidence>
<name>A0A8T3BSV6_DENNO</name>
<evidence type="ECO:0000313" key="4">
    <source>
        <dbReference type="Proteomes" id="UP000829196"/>
    </source>
</evidence>
<dbReference type="EMBL" id="JAGYWB010000006">
    <property type="protein sequence ID" value="KAI0520318.1"/>
    <property type="molecule type" value="Genomic_DNA"/>
</dbReference>
<dbReference type="SUPFAM" id="SSF53098">
    <property type="entry name" value="Ribonuclease H-like"/>
    <property type="match status" value="2"/>
</dbReference>
<feature type="domain" description="RNase H type-1" evidence="2">
    <location>
        <begin position="390"/>
        <end position="519"/>
    </location>
</feature>
<dbReference type="Pfam" id="PF13456">
    <property type="entry name" value="RVT_3"/>
    <property type="match status" value="1"/>
</dbReference>
<dbReference type="PROSITE" id="PS50879">
    <property type="entry name" value="RNASE_H_1"/>
    <property type="match status" value="1"/>
</dbReference>
<dbReference type="PANTHER" id="PTHR48475:SF2">
    <property type="entry name" value="RIBONUCLEASE H"/>
    <property type="match status" value="1"/>
</dbReference>
<protein>
    <submittedName>
        <fullName evidence="3">Uncharacterized protein</fullName>
    </submittedName>
</protein>
<organism evidence="3 4">
    <name type="scientific">Dendrobium nobile</name>
    <name type="common">Orchid</name>
    <dbReference type="NCBI Taxonomy" id="94219"/>
    <lineage>
        <taxon>Eukaryota</taxon>
        <taxon>Viridiplantae</taxon>
        <taxon>Streptophyta</taxon>
        <taxon>Embryophyta</taxon>
        <taxon>Tracheophyta</taxon>
        <taxon>Spermatophyta</taxon>
        <taxon>Magnoliopsida</taxon>
        <taxon>Liliopsida</taxon>
        <taxon>Asparagales</taxon>
        <taxon>Orchidaceae</taxon>
        <taxon>Epidendroideae</taxon>
        <taxon>Malaxideae</taxon>
        <taxon>Dendrobiinae</taxon>
        <taxon>Dendrobium</taxon>
    </lineage>
</organism>
<dbReference type="SUPFAM" id="SSF56672">
    <property type="entry name" value="DNA/RNA polymerases"/>
    <property type="match status" value="1"/>
</dbReference>
<sequence>MVKKASGAWRMCVDYTDLNKACTKDSFPLPRIDQLVDATSGHQMLSFMDGYSGYNQIKMDPIDEEATAFQTDKGLYCYRVMPFGLKNAGATYQRLMNKIFKDLIGRTMEVYVDDMLVKSLEKSQHISDLERCFSLLRFYNMRLNPAKCAFGVTSGKFLGFMVTHRGIEANPEKIKALRDMVPPRSIREVQHLNKRIAALSRFLVRSGDKYLPFFKTLRGARNSGFQWIDECQEAFEQLRIYLSSPPLLSKPVPGEMLYIYMAVSSHAISSVLIREENGIQRPVYYVSKVLSETEIRYPLADKTALALIFSARKLRPYFQAHTIGVYTNLPLRNILQKPKASGRLIKWSVELGEFDIHFLPRPDIKSQVLADFVVECTNLASDEPLVTPPLSPCWTLYVDGASGSSGAGDGILLISPQQVTFEYGLRLKFPATNNVAEYEALIAGIRLAIDYEVQNLMIHTDSQLVASQVEGEFDTHNSSLAQYCGIVKSLLTHIKKYQIVYIHREQNAHADALSKLATSATMDLFKRRYIEEIHFPSIEGPWIIQSIDETREPSWMDPILSFLQNGVLPEDLTVAMRLRRKAANFTIISGKLYKRAFTGPYLKCLPPSEADYALREVHSGICGEHLGGKALTFKIMRQGFYWPTIKQDALEFVQKCNNCQLHANLTHSPAVEISSLQSPWPFVQWGIDIMGPFPIATGQRKFIILAVDYFTKWVEAEPLAKITEANTKQFV</sequence>
<dbReference type="InterPro" id="IPR012337">
    <property type="entry name" value="RNaseH-like_sf"/>
</dbReference>
<dbReference type="Gene3D" id="1.10.340.70">
    <property type="match status" value="1"/>
</dbReference>
<feature type="domain" description="Reverse transcriptase" evidence="1">
    <location>
        <begin position="1"/>
        <end position="162"/>
    </location>
</feature>
<dbReference type="CDD" id="cd01647">
    <property type="entry name" value="RT_LTR"/>
    <property type="match status" value="1"/>
</dbReference>
<keyword evidence="4" id="KW-1185">Reference proteome</keyword>
<dbReference type="Pfam" id="PF00078">
    <property type="entry name" value="RVT_1"/>
    <property type="match status" value="1"/>
</dbReference>
<gene>
    <name evidence="3" type="ORF">KFK09_007790</name>
</gene>
<dbReference type="InterPro" id="IPR036397">
    <property type="entry name" value="RNaseH_sf"/>
</dbReference>
<dbReference type="Pfam" id="PF17919">
    <property type="entry name" value="RT_RNaseH_2"/>
    <property type="match status" value="1"/>
</dbReference>
<proteinExistence type="predicted"/>
<dbReference type="Gene3D" id="3.10.10.10">
    <property type="entry name" value="HIV Type 1 Reverse Transcriptase, subunit A, domain 1"/>
    <property type="match status" value="1"/>
</dbReference>
<accession>A0A8T3BSV6</accession>
<dbReference type="InterPro" id="IPR000477">
    <property type="entry name" value="RT_dom"/>
</dbReference>
<dbReference type="InterPro" id="IPR043502">
    <property type="entry name" value="DNA/RNA_pol_sf"/>
</dbReference>
<dbReference type="InterPro" id="IPR002156">
    <property type="entry name" value="RNaseH_domain"/>
</dbReference>
<dbReference type="InterPro" id="IPR041577">
    <property type="entry name" value="RT_RNaseH_2"/>
</dbReference>
<dbReference type="GO" id="GO:0004523">
    <property type="term" value="F:RNA-DNA hybrid ribonuclease activity"/>
    <property type="evidence" value="ECO:0007669"/>
    <property type="project" value="InterPro"/>
</dbReference>
<dbReference type="PROSITE" id="PS50878">
    <property type="entry name" value="RT_POL"/>
    <property type="match status" value="1"/>
</dbReference>
<dbReference type="GO" id="GO:0003676">
    <property type="term" value="F:nucleic acid binding"/>
    <property type="evidence" value="ECO:0007669"/>
    <property type="project" value="InterPro"/>
</dbReference>
<evidence type="ECO:0000259" key="2">
    <source>
        <dbReference type="PROSITE" id="PS50879"/>
    </source>
</evidence>
<comment type="caution">
    <text evidence="3">The sequence shown here is derived from an EMBL/GenBank/DDBJ whole genome shotgun (WGS) entry which is preliminary data.</text>
</comment>
<dbReference type="Proteomes" id="UP000829196">
    <property type="component" value="Unassembled WGS sequence"/>
</dbReference>